<dbReference type="RefSeq" id="XP_030065849.1">
    <property type="nucleotide sequence ID" value="XM_030209989.1"/>
</dbReference>
<name>A0A6P7YRQ7_9AMPH</name>
<dbReference type="CTD" id="79568"/>
<dbReference type="GO" id="GO:0006508">
    <property type="term" value="P:proteolysis"/>
    <property type="evidence" value="ECO:0007669"/>
    <property type="project" value="UniProtKB-KW"/>
</dbReference>
<proteinExistence type="predicted"/>
<protein>
    <submittedName>
        <fullName evidence="3">M-AAA protease-interacting protein 1, mitochondrial</fullName>
    </submittedName>
</protein>
<evidence type="ECO:0000256" key="1">
    <source>
        <dbReference type="SAM" id="MobiDB-lite"/>
    </source>
</evidence>
<dbReference type="GO" id="GO:0008233">
    <property type="term" value="F:peptidase activity"/>
    <property type="evidence" value="ECO:0007669"/>
    <property type="project" value="UniProtKB-KW"/>
</dbReference>
<accession>A0A6P7YRQ7</accession>
<dbReference type="PANTHER" id="PTHR13333:SF5">
    <property type="entry name" value="M-AAA PROTEASE-INTERACTING PROTEIN 1, MITOCHONDRIAL"/>
    <property type="match status" value="1"/>
</dbReference>
<sequence>MALSMGSYRHSVACCRLLAVSSPSGLGRSPAPRPQSCPGSAAAPAQYCPPSARFYSSEGGGQRPLARRIVVVGIPNPFIWCRTRIYYFLIRTYFDREFSIEEFKDGAKQAFALVSKLLSECKFDALEELVAHEALQTLKEKCILLPDNHKTALAAAADEIIYTVAGDIGIFYDENGRKFVRILMRFWYLTSANLPDESPDGTKVFQIVFGDENAKEAKHLLTANYEFRREFTQGAKPEWIITRIEHSKLL</sequence>
<dbReference type="Proteomes" id="UP000515156">
    <property type="component" value="Chromosome 7"/>
</dbReference>
<dbReference type="PANTHER" id="PTHR13333">
    <property type="entry name" value="M-AAA PROTEASE-INTERACTING PROTEIN 1, MITOCHONDRIAL"/>
    <property type="match status" value="1"/>
</dbReference>
<keyword evidence="3" id="KW-0645">Protease</keyword>
<organism evidence="2 3">
    <name type="scientific">Microcaecilia unicolor</name>
    <dbReference type="NCBI Taxonomy" id="1415580"/>
    <lineage>
        <taxon>Eukaryota</taxon>
        <taxon>Metazoa</taxon>
        <taxon>Chordata</taxon>
        <taxon>Craniata</taxon>
        <taxon>Vertebrata</taxon>
        <taxon>Euteleostomi</taxon>
        <taxon>Amphibia</taxon>
        <taxon>Gymnophiona</taxon>
        <taxon>Siphonopidae</taxon>
        <taxon>Microcaecilia</taxon>
    </lineage>
</organism>
<dbReference type="OrthoDB" id="7249367at2759"/>
<feature type="region of interest" description="Disordered" evidence="1">
    <location>
        <begin position="26"/>
        <end position="45"/>
    </location>
</feature>
<dbReference type="AlphaFoldDB" id="A0A6P7YRQ7"/>
<dbReference type="FunCoup" id="A0A6P7YRQ7">
    <property type="interactions" value="767"/>
</dbReference>
<keyword evidence="2" id="KW-1185">Reference proteome</keyword>
<reference evidence="3" key="1">
    <citation type="submission" date="2025-08" db="UniProtKB">
        <authorList>
            <consortium name="RefSeq"/>
        </authorList>
    </citation>
    <scope>IDENTIFICATION</scope>
</reference>
<evidence type="ECO:0000313" key="3">
    <source>
        <dbReference type="RefSeq" id="XP_030065849.1"/>
    </source>
</evidence>
<dbReference type="GO" id="GO:0032979">
    <property type="term" value="P:protein insertion into mitochondrial inner membrane from matrix"/>
    <property type="evidence" value="ECO:0007669"/>
    <property type="project" value="TreeGrafter"/>
</dbReference>
<evidence type="ECO:0000313" key="2">
    <source>
        <dbReference type="Proteomes" id="UP000515156"/>
    </source>
</evidence>
<dbReference type="GO" id="GO:0043022">
    <property type="term" value="F:ribosome binding"/>
    <property type="evidence" value="ECO:0007669"/>
    <property type="project" value="TreeGrafter"/>
</dbReference>
<dbReference type="KEGG" id="muo:115474497"/>
<keyword evidence="3" id="KW-0378">Hydrolase</keyword>
<dbReference type="GO" id="GO:0005743">
    <property type="term" value="C:mitochondrial inner membrane"/>
    <property type="evidence" value="ECO:0007669"/>
    <property type="project" value="TreeGrafter"/>
</dbReference>
<dbReference type="InParanoid" id="A0A6P7YRQ7"/>
<gene>
    <name evidence="3" type="primary">MAIP1</name>
</gene>
<dbReference type="GeneID" id="115474497"/>